<name>A0A9W7DA58_9STRA</name>
<feature type="compositionally biased region" description="Low complexity" evidence="1">
    <location>
        <begin position="66"/>
        <end position="77"/>
    </location>
</feature>
<evidence type="ECO:0000313" key="3">
    <source>
        <dbReference type="Proteomes" id="UP001165121"/>
    </source>
</evidence>
<feature type="compositionally biased region" description="Acidic residues" evidence="1">
    <location>
        <begin position="97"/>
        <end position="106"/>
    </location>
</feature>
<protein>
    <submittedName>
        <fullName evidence="2">Unnamed protein product</fullName>
    </submittedName>
</protein>
<feature type="compositionally biased region" description="Basic and acidic residues" evidence="1">
    <location>
        <begin position="107"/>
        <end position="123"/>
    </location>
</feature>
<proteinExistence type="predicted"/>
<dbReference type="EMBL" id="BSXT01010826">
    <property type="protein sequence ID" value="GMF82149.1"/>
    <property type="molecule type" value="Genomic_DNA"/>
</dbReference>
<gene>
    <name evidence="2" type="ORF">Pfra01_002880600</name>
</gene>
<accession>A0A9W7DA58</accession>
<organism evidence="2 3">
    <name type="scientific">Phytophthora fragariaefolia</name>
    <dbReference type="NCBI Taxonomy" id="1490495"/>
    <lineage>
        <taxon>Eukaryota</taxon>
        <taxon>Sar</taxon>
        <taxon>Stramenopiles</taxon>
        <taxon>Oomycota</taxon>
        <taxon>Peronosporomycetes</taxon>
        <taxon>Peronosporales</taxon>
        <taxon>Peronosporaceae</taxon>
        <taxon>Phytophthora</taxon>
    </lineage>
</organism>
<comment type="caution">
    <text evidence="2">The sequence shown here is derived from an EMBL/GenBank/DDBJ whole genome shotgun (WGS) entry which is preliminary data.</text>
</comment>
<evidence type="ECO:0000256" key="1">
    <source>
        <dbReference type="SAM" id="MobiDB-lite"/>
    </source>
</evidence>
<feature type="region of interest" description="Disordered" evidence="1">
    <location>
        <begin position="1"/>
        <end position="186"/>
    </location>
</feature>
<sequence>MLLPPRRRQAPNSAAGSRAPRATEPSEGESAPANTTASEPTPVVEAAVPSPDGASDARQAEDFLNSSDSQDPKSSVSTTSPDKAPQEPSSPPADGPDPVDYEESEPDQDRKQGEVPDPEDRRRCCSRGGSISAPVSSRHCVHCRAGAADPHERRCRRGGSTGTTAARQPKAPQCAYPPRGSTSRRH</sequence>
<reference evidence="2" key="1">
    <citation type="submission" date="2023-04" db="EMBL/GenBank/DDBJ databases">
        <title>Phytophthora fragariaefolia NBRC 109709.</title>
        <authorList>
            <person name="Ichikawa N."/>
            <person name="Sato H."/>
            <person name="Tonouchi N."/>
        </authorList>
    </citation>
    <scope>NUCLEOTIDE SEQUENCE</scope>
    <source>
        <strain evidence="2">NBRC 109709</strain>
    </source>
</reference>
<dbReference type="AlphaFoldDB" id="A0A9W7DA58"/>
<dbReference type="Proteomes" id="UP001165121">
    <property type="component" value="Unassembled WGS sequence"/>
</dbReference>
<keyword evidence="3" id="KW-1185">Reference proteome</keyword>
<evidence type="ECO:0000313" key="2">
    <source>
        <dbReference type="EMBL" id="GMF82149.1"/>
    </source>
</evidence>